<dbReference type="InterPro" id="IPR012340">
    <property type="entry name" value="NA-bd_OB-fold"/>
</dbReference>
<dbReference type="PROSITE" id="PS00211">
    <property type="entry name" value="ABC_TRANSPORTER_1"/>
    <property type="match status" value="1"/>
</dbReference>
<dbReference type="Pfam" id="PF08402">
    <property type="entry name" value="TOBE_2"/>
    <property type="match status" value="1"/>
</dbReference>
<evidence type="ECO:0000256" key="4">
    <source>
        <dbReference type="ARBA" id="ARBA00022840"/>
    </source>
</evidence>
<organism evidence="8">
    <name type="scientific">Caldiarchaeum subterraneum</name>
    <dbReference type="NCBI Taxonomy" id="311458"/>
    <lineage>
        <taxon>Archaea</taxon>
        <taxon>Nitrososphaerota</taxon>
        <taxon>Candidatus Caldarchaeales</taxon>
        <taxon>Candidatus Caldarchaeaceae</taxon>
        <taxon>Candidatus Caldarchaeum</taxon>
    </lineage>
</organism>
<dbReference type="SMART" id="SM00382">
    <property type="entry name" value="AAA"/>
    <property type="match status" value="1"/>
</dbReference>
<evidence type="ECO:0000313" key="8">
    <source>
        <dbReference type="EMBL" id="HHN52382.1"/>
    </source>
</evidence>
<feature type="domain" description="ABC transporter" evidence="7">
    <location>
        <begin position="4"/>
        <end position="234"/>
    </location>
</feature>
<dbReference type="InterPro" id="IPR003439">
    <property type="entry name" value="ABC_transporter-like_ATP-bd"/>
</dbReference>
<dbReference type="InterPro" id="IPR027417">
    <property type="entry name" value="P-loop_NTPase"/>
</dbReference>
<gene>
    <name evidence="8" type="ORF">ENM30_03605</name>
</gene>
<dbReference type="PROSITE" id="PS50893">
    <property type="entry name" value="ABC_TRANSPORTER_2"/>
    <property type="match status" value="1"/>
</dbReference>
<evidence type="ECO:0000256" key="2">
    <source>
        <dbReference type="ARBA" id="ARBA00022475"/>
    </source>
</evidence>
<sequence>MARVFLENLVKVYGKTRVVDNITIEVKHGEFVALFGPPGAGKTTILRMIAGLEEATSGKIWIGDRVVNDLSPAERDVAMVFQTFALYPTMTVYENLAFPLRKRRLTNDEIDRRVKEIAGILNISHLLEKKPGTLSGGERQRVALGRAMVRKPQLFIFDEPLTNLDAKLRLHMRVELRKLQKEMGQTAIFSTPDDAEAMSMADRIAVLDKGRLVQYDAVDAVYHRPKSLYVAMNLGTPQMNTVEGELLFEDGKALLDLGFAKLDLSYLSDVLTNYSGKKVVLGFRPQYAEISKERRGGLSIMGRVETVEYTGSESYAVVSLNSGETTVLLQSNMSVEPGSEVWLNINSRHLHLFDGSTGESIV</sequence>
<dbReference type="PANTHER" id="PTHR43875:SF15">
    <property type="entry name" value="TREHALOSE IMPORT ATP-BINDING PROTEIN SUGC"/>
    <property type="match status" value="1"/>
</dbReference>
<dbReference type="EMBL" id="DRXG01000080">
    <property type="protein sequence ID" value="HHN52382.1"/>
    <property type="molecule type" value="Genomic_DNA"/>
</dbReference>
<dbReference type="InterPro" id="IPR013611">
    <property type="entry name" value="Transp-assoc_OB_typ2"/>
</dbReference>
<dbReference type="SUPFAM" id="SSF50331">
    <property type="entry name" value="MOP-like"/>
    <property type="match status" value="1"/>
</dbReference>
<evidence type="ECO:0000259" key="7">
    <source>
        <dbReference type="PROSITE" id="PS50893"/>
    </source>
</evidence>
<dbReference type="InterPro" id="IPR047641">
    <property type="entry name" value="ABC_transpr_MalK/UgpC-like"/>
</dbReference>
<dbReference type="GO" id="GO:0008643">
    <property type="term" value="P:carbohydrate transport"/>
    <property type="evidence" value="ECO:0007669"/>
    <property type="project" value="InterPro"/>
</dbReference>
<dbReference type="FunFam" id="3.40.50.300:FF:000042">
    <property type="entry name" value="Maltose/maltodextrin ABC transporter, ATP-binding protein"/>
    <property type="match status" value="1"/>
</dbReference>
<dbReference type="GO" id="GO:0055052">
    <property type="term" value="C:ATP-binding cassette (ABC) transporter complex, substrate-binding subunit-containing"/>
    <property type="evidence" value="ECO:0007669"/>
    <property type="project" value="TreeGrafter"/>
</dbReference>
<dbReference type="SUPFAM" id="SSF52540">
    <property type="entry name" value="P-loop containing nucleoside triphosphate hydrolases"/>
    <property type="match status" value="1"/>
</dbReference>
<dbReference type="CDD" id="cd03301">
    <property type="entry name" value="ABC_MalK_N"/>
    <property type="match status" value="1"/>
</dbReference>
<evidence type="ECO:0000256" key="1">
    <source>
        <dbReference type="ARBA" id="ARBA00022448"/>
    </source>
</evidence>
<dbReference type="Gene3D" id="3.40.50.300">
    <property type="entry name" value="P-loop containing nucleotide triphosphate hydrolases"/>
    <property type="match status" value="1"/>
</dbReference>
<name>A0A7J3WCB4_CALS0</name>
<evidence type="ECO:0000256" key="6">
    <source>
        <dbReference type="ARBA" id="ARBA00023136"/>
    </source>
</evidence>
<dbReference type="InterPro" id="IPR003593">
    <property type="entry name" value="AAA+_ATPase"/>
</dbReference>
<keyword evidence="2" id="KW-1003">Cell membrane</keyword>
<proteinExistence type="predicted"/>
<dbReference type="Pfam" id="PF00005">
    <property type="entry name" value="ABC_tran"/>
    <property type="match status" value="1"/>
</dbReference>
<dbReference type="InterPro" id="IPR015855">
    <property type="entry name" value="ABC_transpr_MalK-like"/>
</dbReference>
<keyword evidence="1" id="KW-0813">Transport</keyword>
<dbReference type="GO" id="GO:0140359">
    <property type="term" value="F:ABC-type transporter activity"/>
    <property type="evidence" value="ECO:0007669"/>
    <property type="project" value="InterPro"/>
</dbReference>
<keyword evidence="5" id="KW-1278">Translocase</keyword>
<reference evidence="8" key="1">
    <citation type="journal article" date="2020" name="mSystems">
        <title>Genome- and Community-Level Interaction Insights into Carbon Utilization and Element Cycling Functions of Hydrothermarchaeota in Hydrothermal Sediment.</title>
        <authorList>
            <person name="Zhou Z."/>
            <person name="Liu Y."/>
            <person name="Xu W."/>
            <person name="Pan J."/>
            <person name="Luo Z.H."/>
            <person name="Li M."/>
        </authorList>
    </citation>
    <scope>NUCLEOTIDE SEQUENCE [LARGE SCALE GENOMIC DNA]</scope>
    <source>
        <strain evidence="8">SpSt-1073</strain>
    </source>
</reference>
<keyword evidence="4 8" id="KW-0067">ATP-binding</keyword>
<dbReference type="AlphaFoldDB" id="A0A7J3WCB4"/>
<evidence type="ECO:0000256" key="5">
    <source>
        <dbReference type="ARBA" id="ARBA00022967"/>
    </source>
</evidence>
<dbReference type="PANTHER" id="PTHR43875">
    <property type="entry name" value="MALTODEXTRIN IMPORT ATP-BINDING PROTEIN MSMX"/>
    <property type="match status" value="1"/>
</dbReference>
<dbReference type="Gene3D" id="2.40.50.100">
    <property type="match status" value="1"/>
</dbReference>
<comment type="caution">
    <text evidence="8">The sequence shown here is derived from an EMBL/GenBank/DDBJ whole genome shotgun (WGS) entry which is preliminary data.</text>
</comment>
<dbReference type="GO" id="GO:0005524">
    <property type="term" value="F:ATP binding"/>
    <property type="evidence" value="ECO:0007669"/>
    <property type="project" value="UniProtKB-KW"/>
</dbReference>
<dbReference type="Gene3D" id="2.40.50.140">
    <property type="entry name" value="Nucleic acid-binding proteins"/>
    <property type="match status" value="1"/>
</dbReference>
<dbReference type="InterPro" id="IPR017871">
    <property type="entry name" value="ABC_transporter-like_CS"/>
</dbReference>
<accession>A0A7J3WCB4</accession>
<evidence type="ECO:0000256" key="3">
    <source>
        <dbReference type="ARBA" id="ARBA00022741"/>
    </source>
</evidence>
<protein>
    <submittedName>
        <fullName evidence="8">ABC transporter ATP-binding protein</fullName>
    </submittedName>
</protein>
<keyword evidence="3" id="KW-0547">Nucleotide-binding</keyword>
<keyword evidence="6" id="KW-0472">Membrane</keyword>
<dbReference type="InterPro" id="IPR008995">
    <property type="entry name" value="Mo/tungstate-bd_C_term_dom"/>
</dbReference>
<dbReference type="GO" id="GO:0016887">
    <property type="term" value="F:ATP hydrolysis activity"/>
    <property type="evidence" value="ECO:0007669"/>
    <property type="project" value="InterPro"/>
</dbReference>